<dbReference type="KEGG" id="kfa:Q73A0000_13495"/>
<keyword evidence="6" id="KW-1185">Reference proteome</keyword>
<feature type="domain" description="HotDog ACOT-type" evidence="4">
    <location>
        <begin position="8"/>
        <end position="120"/>
    </location>
</feature>
<dbReference type="PROSITE" id="PS51770">
    <property type="entry name" value="HOTDOG_ACOT"/>
    <property type="match status" value="1"/>
</dbReference>
<dbReference type="GO" id="GO:0005737">
    <property type="term" value="C:cytoplasm"/>
    <property type="evidence" value="ECO:0007669"/>
    <property type="project" value="TreeGrafter"/>
</dbReference>
<comment type="similarity">
    <text evidence="1">Belongs to the acyl coenzyme A hydrolase family.</text>
</comment>
<dbReference type="Gene3D" id="3.10.129.10">
    <property type="entry name" value="Hotdog Thioesterase"/>
    <property type="match status" value="1"/>
</dbReference>
<dbReference type="RefSeq" id="WP_193811483.1">
    <property type="nucleotide sequence ID" value="NZ_CP040442.1"/>
</dbReference>
<gene>
    <name evidence="5" type="ORF">Q73A0000_13495</name>
</gene>
<dbReference type="InterPro" id="IPR006683">
    <property type="entry name" value="Thioestr_dom"/>
</dbReference>
<evidence type="ECO:0000256" key="1">
    <source>
        <dbReference type="ARBA" id="ARBA00010458"/>
    </source>
</evidence>
<dbReference type="CDD" id="cd03442">
    <property type="entry name" value="BFIT_BACH"/>
    <property type="match status" value="1"/>
</dbReference>
<keyword evidence="2 3" id="KW-0378">Hydrolase</keyword>
<evidence type="ECO:0000256" key="2">
    <source>
        <dbReference type="ARBA" id="ARBA00022801"/>
    </source>
</evidence>
<dbReference type="InterPro" id="IPR033120">
    <property type="entry name" value="HOTDOG_ACOT"/>
</dbReference>
<sequence length="171" mass="19146">MEKTKNALASLTIMTNIVLPNETNSLRNLFGGELLAKMDRCASISAARHCERRVVTASVNHVSFDHPIPEGGIVVLESKVSRAFSTSMEVYVDVWLDDPINQKKIHTNSGIYTFVAVDEFNRPIPIPKMTPESEEEIQRFDAALRRKELSLILSGRMKAADSVELKKLFSN</sequence>
<proteinExistence type="inferred from homology"/>
<dbReference type="AlphaFoldDB" id="A0A7M2YAX1"/>
<name>A0A7M2YAX1_9FLAO</name>
<evidence type="ECO:0000313" key="6">
    <source>
        <dbReference type="Proteomes" id="UP000594195"/>
    </source>
</evidence>
<evidence type="ECO:0000259" key="4">
    <source>
        <dbReference type="PROSITE" id="PS51770"/>
    </source>
</evidence>
<protein>
    <submittedName>
        <fullName evidence="5">Acyl-CoA thioesterase</fullName>
    </submittedName>
</protein>
<dbReference type="SUPFAM" id="SSF54637">
    <property type="entry name" value="Thioesterase/thiol ester dehydrase-isomerase"/>
    <property type="match status" value="1"/>
</dbReference>
<reference evidence="5 6" key="1">
    <citation type="submission" date="2019-05" db="EMBL/GenBank/DDBJ databases">
        <title>Chryseobacterium sp. isolated from King George Island, maritime Antarctica.</title>
        <authorList>
            <person name="Peng X."/>
        </authorList>
    </citation>
    <scope>NUCLEOTIDE SEQUENCE [LARGE SCALE GENOMIC DNA]</scope>
    <source>
        <strain evidence="5 6">7-3A</strain>
    </source>
</reference>
<evidence type="ECO:0000313" key="5">
    <source>
        <dbReference type="EMBL" id="QOW11301.1"/>
    </source>
</evidence>
<dbReference type="EMBL" id="CP040442">
    <property type="protein sequence ID" value="QOW11301.1"/>
    <property type="molecule type" value="Genomic_DNA"/>
</dbReference>
<dbReference type="PANTHER" id="PTHR11049">
    <property type="entry name" value="ACYL COENZYME A THIOESTER HYDROLASE"/>
    <property type="match status" value="1"/>
</dbReference>
<dbReference type="InterPro" id="IPR029069">
    <property type="entry name" value="HotDog_dom_sf"/>
</dbReference>
<accession>A0A7M2YAX1</accession>
<evidence type="ECO:0000256" key="3">
    <source>
        <dbReference type="PROSITE-ProRule" id="PRU01106"/>
    </source>
</evidence>
<organism evidence="5 6">
    <name type="scientific">Kaistella flava</name>
    <name type="common">ex Peng et al. 2021</name>
    <dbReference type="NCBI Taxonomy" id="2038776"/>
    <lineage>
        <taxon>Bacteria</taxon>
        <taxon>Pseudomonadati</taxon>
        <taxon>Bacteroidota</taxon>
        <taxon>Flavobacteriia</taxon>
        <taxon>Flavobacteriales</taxon>
        <taxon>Weeksellaceae</taxon>
        <taxon>Chryseobacterium group</taxon>
        <taxon>Kaistella</taxon>
    </lineage>
</organism>
<dbReference type="GO" id="GO:0006637">
    <property type="term" value="P:acyl-CoA metabolic process"/>
    <property type="evidence" value="ECO:0007669"/>
    <property type="project" value="TreeGrafter"/>
</dbReference>
<dbReference type="GO" id="GO:0052816">
    <property type="term" value="F:long-chain fatty acyl-CoA hydrolase activity"/>
    <property type="evidence" value="ECO:0007669"/>
    <property type="project" value="TreeGrafter"/>
</dbReference>
<dbReference type="InterPro" id="IPR040170">
    <property type="entry name" value="Cytosol_ACT"/>
</dbReference>
<dbReference type="Proteomes" id="UP000594195">
    <property type="component" value="Chromosome"/>
</dbReference>
<dbReference type="Pfam" id="PF03061">
    <property type="entry name" value="4HBT"/>
    <property type="match status" value="1"/>
</dbReference>